<accession>A0A2V1EB07</accession>
<evidence type="ECO:0000256" key="4">
    <source>
        <dbReference type="ARBA" id="ARBA00022801"/>
    </source>
</evidence>
<keyword evidence="5" id="KW-0472">Membrane</keyword>
<feature type="transmembrane region" description="Helical" evidence="5">
    <location>
        <begin position="142"/>
        <end position="159"/>
    </location>
</feature>
<evidence type="ECO:0008006" key="8">
    <source>
        <dbReference type="Google" id="ProtNLM"/>
    </source>
</evidence>
<dbReference type="AlphaFoldDB" id="A0A2V1EB07"/>
<keyword evidence="4" id="KW-0378">Hydrolase</keyword>
<evidence type="ECO:0000256" key="3">
    <source>
        <dbReference type="ARBA" id="ARBA00022677"/>
    </source>
</evidence>
<dbReference type="GO" id="GO:0019915">
    <property type="term" value="P:lipid storage"/>
    <property type="evidence" value="ECO:0007669"/>
    <property type="project" value="InterPro"/>
</dbReference>
<dbReference type="GO" id="GO:0016298">
    <property type="term" value="F:lipase activity"/>
    <property type="evidence" value="ECO:0007669"/>
    <property type="project" value="InterPro"/>
</dbReference>
<dbReference type="Gene3D" id="3.40.50.1820">
    <property type="entry name" value="alpha/beta hydrolase"/>
    <property type="match status" value="1"/>
</dbReference>
<dbReference type="PANTHER" id="PTHR13390:SF0">
    <property type="entry name" value="LIPID DROPLET-ASSOCIATED HYDROLASE"/>
    <property type="match status" value="1"/>
</dbReference>
<evidence type="ECO:0000313" key="7">
    <source>
        <dbReference type="Proteomes" id="UP000244855"/>
    </source>
</evidence>
<keyword evidence="5" id="KW-0812">Transmembrane</keyword>
<feature type="transmembrane region" description="Helical" evidence="5">
    <location>
        <begin position="179"/>
        <end position="203"/>
    </location>
</feature>
<organism evidence="6 7">
    <name type="scientific">Periconia macrospinosa</name>
    <dbReference type="NCBI Taxonomy" id="97972"/>
    <lineage>
        <taxon>Eukaryota</taxon>
        <taxon>Fungi</taxon>
        <taxon>Dikarya</taxon>
        <taxon>Ascomycota</taxon>
        <taxon>Pezizomycotina</taxon>
        <taxon>Dothideomycetes</taxon>
        <taxon>Pleosporomycetidae</taxon>
        <taxon>Pleosporales</taxon>
        <taxon>Massarineae</taxon>
        <taxon>Periconiaceae</taxon>
        <taxon>Periconia</taxon>
    </lineage>
</organism>
<reference evidence="6 7" key="1">
    <citation type="journal article" date="2018" name="Sci. Rep.">
        <title>Comparative genomics provides insights into the lifestyle and reveals functional heterogeneity of dark septate endophytic fungi.</title>
        <authorList>
            <person name="Knapp D.G."/>
            <person name="Nemeth J.B."/>
            <person name="Barry K."/>
            <person name="Hainaut M."/>
            <person name="Henrissat B."/>
            <person name="Johnson J."/>
            <person name="Kuo A."/>
            <person name="Lim J.H.P."/>
            <person name="Lipzen A."/>
            <person name="Nolan M."/>
            <person name="Ohm R.A."/>
            <person name="Tamas L."/>
            <person name="Grigoriev I.V."/>
            <person name="Spatafora J.W."/>
            <person name="Nagy L.G."/>
            <person name="Kovacs G.M."/>
        </authorList>
    </citation>
    <scope>NUCLEOTIDE SEQUENCE [LARGE SCALE GENOMIC DNA]</scope>
    <source>
        <strain evidence="6 7">DSE2036</strain>
    </source>
</reference>
<dbReference type="PANTHER" id="PTHR13390">
    <property type="entry name" value="LIPASE"/>
    <property type="match status" value="1"/>
</dbReference>
<name>A0A2V1EB07_9PLEO</name>
<keyword evidence="7" id="KW-1185">Reference proteome</keyword>
<dbReference type="SUPFAM" id="SSF53474">
    <property type="entry name" value="alpha/beta-Hydrolases"/>
    <property type="match status" value="1"/>
</dbReference>
<comment type="similarity">
    <text evidence="2">Belongs to the AB hydrolase superfamily. LDAH family.</text>
</comment>
<sequence>MSTSLLHHEIHLQQQAVWGTKSPLRTYIIYFITGNPGLIGYYRNFLTHLYGLLSTDTIRVHIYGRSLSGFEVDPVKATKHAPPYSLEDQILHSTIALEEQVRKIQEEDSSQDTRVILMGHSVGAYILLEVTRRMMIKAKAQGGVGVRVVGGICLFPTITHIAKSSSGRKSSWFLTIRHFAFLASLFVRLLTFPIPIAILAFLIRAFMRFPADAARVTAAFVKSRNGVQQALHMARDEMLEITTDNWSEEIWSAADSQSGPILRFLFAKSDHWVADETRDELIAARAANPGNSGRIKDEDGDGRPIMEIDELEGWPHGFCLKHSIPVAEHVAGYVKTVFEKDSK</sequence>
<evidence type="ECO:0000256" key="5">
    <source>
        <dbReference type="SAM" id="Phobius"/>
    </source>
</evidence>
<keyword evidence="5" id="KW-1133">Transmembrane helix</keyword>
<dbReference type="GO" id="GO:0005811">
    <property type="term" value="C:lipid droplet"/>
    <property type="evidence" value="ECO:0007669"/>
    <property type="project" value="UniProtKB-SubCell"/>
</dbReference>
<comment type="subcellular location">
    <subcellularLocation>
        <location evidence="1">Lipid droplet</location>
    </subcellularLocation>
</comment>
<dbReference type="Pfam" id="PF10230">
    <property type="entry name" value="LIDHydrolase"/>
    <property type="match status" value="1"/>
</dbReference>
<evidence type="ECO:0000256" key="2">
    <source>
        <dbReference type="ARBA" id="ARBA00008300"/>
    </source>
</evidence>
<keyword evidence="3" id="KW-0551">Lipid droplet</keyword>
<protein>
    <recommendedName>
        <fullName evidence="8">Lipid droplet-associated hydrolase</fullName>
    </recommendedName>
</protein>
<dbReference type="EMBL" id="KZ805303">
    <property type="protein sequence ID" value="PVI07711.1"/>
    <property type="molecule type" value="Genomic_DNA"/>
</dbReference>
<evidence type="ECO:0000256" key="1">
    <source>
        <dbReference type="ARBA" id="ARBA00004502"/>
    </source>
</evidence>
<evidence type="ECO:0000313" key="6">
    <source>
        <dbReference type="EMBL" id="PVI07711.1"/>
    </source>
</evidence>
<proteinExistence type="inferred from homology"/>
<dbReference type="OrthoDB" id="448051at2759"/>
<gene>
    <name evidence="6" type="ORF">DM02DRAFT_608793</name>
</gene>
<dbReference type="InterPro" id="IPR029058">
    <property type="entry name" value="AB_hydrolase_fold"/>
</dbReference>
<dbReference type="Proteomes" id="UP000244855">
    <property type="component" value="Unassembled WGS sequence"/>
</dbReference>
<dbReference type="InterPro" id="IPR019363">
    <property type="entry name" value="LDAH"/>
</dbReference>